<gene>
    <name evidence="6" type="ORF">GA0070617_0712</name>
</gene>
<proteinExistence type="predicted"/>
<keyword evidence="2" id="KW-0863">Zinc-finger</keyword>
<dbReference type="STRING" id="683228.GA0070617_0712"/>
<name>A0A1C6U1W0_9ACTN</name>
<dbReference type="PROSITE" id="PS51128">
    <property type="entry name" value="ZF_DKSA_2"/>
    <property type="match status" value="1"/>
</dbReference>
<keyword evidence="3" id="KW-0862">Zinc</keyword>
<reference evidence="6 7" key="1">
    <citation type="submission" date="2016-06" db="EMBL/GenBank/DDBJ databases">
        <authorList>
            <person name="Kjaerup R.B."/>
            <person name="Dalgaard T.S."/>
            <person name="Juul-Madsen H.R."/>
        </authorList>
    </citation>
    <scope>NUCLEOTIDE SEQUENCE [LARGE SCALE GENOMIC DNA]</scope>
    <source>
        <strain evidence="6 7">DSM 45577</strain>
    </source>
</reference>
<accession>A0A1C6U1W0</accession>
<dbReference type="Proteomes" id="UP000198937">
    <property type="component" value="Unassembled WGS sequence"/>
</dbReference>
<evidence type="ECO:0000313" key="6">
    <source>
        <dbReference type="EMBL" id="SCL47881.1"/>
    </source>
</evidence>
<protein>
    <submittedName>
        <fullName evidence="6">Transcriptional regulator, TraR/DksA family</fullName>
    </submittedName>
</protein>
<evidence type="ECO:0000256" key="2">
    <source>
        <dbReference type="ARBA" id="ARBA00022771"/>
    </source>
</evidence>
<dbReference type="AlphaFoldDB" id="A0A1C6U1W0"/>
<evidence type="ECO:0000313" key="7">
    <source>
        <dbReference type="Proteomes" id="UP000198937"/>
    </source>
</evidence>
<dbReference type="EMBL" id="FMIA01000002">
    <property type="protein sequence ID" value="SCL47881.1"/>
    <property type="molecule type" value="Genomic_DNA"/>
</dbReference>
<keyword evidence="1" id="KW-0479">Metal-binding</keyword>
<dbReference type="Pfam" id="PF01258">
    <property type="entry name" value="zf-dskA_traR"/>
    <property type="match status" value="1"/>
</dbReference>
<dbReference type="Gene3D" id="1.20.120.910">
    <property type="entry name" value="DksA, coiled-coil domain"/>
    <property type="match status" value="1"/>
</dbReference>
<feature type="domain" description="Zinc finger DksA/TraR C4-type" evidence="5">
    <location>
        <begin position="74"/>
        <end position="106"/>
    </location>
</feature>
<dbReference type="PANTHER" id="PTHR33823:SF4">
    <property type="entry name" value="GENERAL STRESS PROTEIN 16O"/>
    <property type="match status" value="1"/>
</dbReference>
<dbReference type="SUPFAM" id="SSF57716">
    <property type="entry name" value="Glucocorticoid receptor-like (DNA-binding domain)"/>
    <property type="match status" value="1"/>
</dbReference>
<sequence length="109" mass="11618">MNIDDPAVDQRRLADLRASLTAGYAAQSARLRELTELTADTGDPGAAYGHSALVAATRTSIEQINGALRRIADGSYGVCEKCAVRIPVARLEALPHARFCVPCQSKQHG</sequence>
<dbReference type="PROSITE" id="PS01102">
    <property type="entry name" value="ZF_DKSA_1"/>
    <property type="match status" value="1"/>
</dbReference>
<dbReference type="InterPro" id="IPR020458">
    <property type="entry name" value="Znf_DskA_TraR_CS"/>
</dbReference>
<dbReference type="GO" id="GO:0008270">
    <property type="term" value="F:zinc ion binding"/>
    <property type="evidence" value="ECO:0007669"/>
    <property type="project" value="UniProtKB-KW"/>
</dbReference>
<evidence type="ECO:0000256" key="4">
    <source>
        <dbReference type="PROSITE-ProRule" id="PRU00510"/>
    </source>
</evidence>
<evidence type="ECO:0000256" key="3">
    <source>
        <dbReference type="ARBA" id="ARBA00022833"/>
    </source>
</evidence>
<organism evidence="6 7">
    <name type="scientific">Micromonospora yangpuensis</name>
    <dbReference type="NCBI Taxonomy" id="683228"/>
    <lineage>
        <taxon>Bacteria</taxon>
        <taxon>Bacillati</taxon>
        <taxon>Actinomycetota</taxon>
        <taxon>Actinomycetes</taxon>
        <taxon>Micromonosporales</taxon>
        <taxon>Micromonosporaceae</taxon>
        <taxon>Micromonospora</taxon>
    </lineage>
</organism>
<evidence type="ECO:0000256" key="1">
    <source>
        <dbReference type="ARBA" id="ARBA00022723"/>
    </source>
</evidence>
<keyword evidence="7" id="KW-1185">Reference proteome</keyword>
<feature type="zinc finger region" description="dksA C4-type" evidence="4">
    <location>
        <begin position="79"/>
        <end position="103"/>
    </location>
</feature>
<dbReference type="InterPro" id="IPR000962">
    <property type="entry name" value="Znf_DskA_TraR"/>
</dbReference>
<dbReference type="PANTHER" id="PTHR33823">
    <property type="entry name" value="RNA POLYMERASE-BINDING TRANSCRIPTION FACTOR DKSA-RELATED"/>
    <property type="match status" value="1"/>
</dbReference>
<evidence type="ECO:0000259" key="5">
    <source>
        <dbReference type="Pfam" id="PF01258"/>
    </source>
</evidence>
<dbReference type="RefSeq" id="WP_091433873.1">
    <property type="nucleotide sequence ID" value="NZ_BMMJ01000006.1"/>
</dbReference>
<dbReference type="OrthoDB" id="1121111at2"/>